<evidence type="ECO:0000313" key="1">
    <source>
        <dbReference type="EMBL" id="MBA4639871.1"/>
    </source>
</evidence>
<organism evidence="1">
    <name type="scientific">Opuntia streptacantha</name>
    <name type="common">Prickly pear cactus</name>
    <name type="synonym">Opuntia cardona</name>
    <dbReference type="NCBI Taxonomy" id="393608"/>
    <lineage>
        <taxon>Eukaryota</taxon>
        <taxon>Viridiplantae</taxon>
        <taxon>Streptophyta</taxon>
        <taxon>Embryophyta</taxon>
        <taxon>Tracheophyta</taxon>
        <taxon>Spermatophyta</taxon>
        <taxon>Magnoliopsida</taxon>
        <taxon>eudicotyledons</taxon>
        <taxon>Gunneridae</taxon>
        <taxon>Pentapetalae</taxon>
        <taxon>Caryophyllales</taxon>
        <taxon>Cactineae</taxon>
        <taxon>Cactaceae</taxon>
        <taxon>Opuntioideae</taxon>
        <taxon>Opuntia</taxon>
    </lineage>
</organism>
<name>A0A7C8ZDR4_OPUST</name>
<dbReference type="AlphaFoldDB" id="A0A7C8ZDR4"/>
<proteinExistence type="predicted"/>
<protein>
    <submittedName>
        <fullName evidence="1">Uncharacterized protein</fullName>
    </submittedName>
</protein>
<sequence>MRNSSSQALKKWKKTYKNGTNSSKHIPRNITGDLALGLFTFGTTIGSARTWAGTLRERRDFGPSCLSLMAQRIMPNPKCCFTVYVQADQWAKYLGRGLVPRFRRPLCARMYVYVFLIT</sequence>
<reference evidence="1" key="2">
    <citation type="submission" date="2020-07" db="EMBL/GenBank/DDBJ databases">
        <authorList>
            <person name="Vera ALvarez R."/>
            <person name="Arias-Moreno D.M."/>
            <person name="Jimenez-Jacinto V."/>
            <person name="Jimenez-Bremont J.F."/>
            <person name="Swaminathan K."/>
            <person name="Moose S.P."/>
            <person name="Guerrero-Gonzalez M.L."/>
            <person name="Marino-Ramirez L."/>
            <person name="Landsman D."/>
            <person name="Rodriguez-Kessler M."/>
            <person name="Delgado-Sanchez P."/>
        </authorList>
    </citation>
    <scope>NUCLEOTIDE SEQUENCE</scope>
    <source>
        <tissue evidence="1">Cladode</tissue>
    </source>
</reference>
<reference evidence="1" key="1">
    <citation type="journal article" date="2013" name="J. Plant Res.">
        <title>Effect of fungi and light on seed germination of three Opuntia species from semiarid lands of central Mexico.</title>
        <authorList>
            <person name="Delgado-Sanchez P."/>
            <person name="Jimenez-Bremont J.F."/>
            <person name="Guerrero-Gonzalez Mde L."/>
            <person name="Flores J."/>
        </authorList>
    </citation>
    <scope>NUCLEOTIDE SEQUENCE</scope>
    <source>
        <tissue evidence="1">Cladode</tissue>
    </source>
</reference>
<accession>A0A7C8ZDR4</accession>
<dbReference type="EMBL" id="GISG01115849">
    <property type="protein sequence ID" value="MBA4639871.1"/>
    <property type="molecule type" value="Transcribed_RNA"/>
</dbReference>